<gene>
    <name evidence="2" type="ORF">CDEST_05454</name>
</gene>
<dbReference type="AlphaFoldDB" id="A0AAX4IAJ9"/>
<dbReference type="KEGG" id="cdet:87941957"/>
<sequence>MPLGPFDRRAKRSRCTTCAASHSKLPTSADRSECSGSLPCTRCQNRGIRCLFPEPAASGNGTVIRLDRGKIHTVKDFRATKLSRPHAPLPDRMSCYLFYFDIFMRRNSFTGREPGFLSDVQSLVKGSAGGRQVVPCQYLLNAMLALGAMQAVPLSTSGSQTSLRFAMESYLQSLAGLRVAVSAFSSTQRDSILWTTFLLGLFELMQDASGQKWLQHMVFGTSQALIASGPTTCASGTMRTFFIQARTFEVCRSIIFNQASFLASPEWIGLTDSLSNASVATATASLSDLLKLVVLCSALRARTAEFIDFLPVSCPNMDSGGFLEALNLATEGFHLREALGDWKTSAMFPPERREEMLLSTVYYSATSIYLSGNYDYDLRHWQMMGVGVPVLDLHEIAEHYDTIVTTVREALMTTSLSPLLFLFPLRVAGARARQAWQQYAVMDLLQEVRKQFVVADAMILELTDVWSLSRVSM</sequence>
<dbReference type="Pfam" id="PF11951">
    <property type="entry name" value="Fungal_trans_2"/>
    <property type="match status" value="1"/>
</dbReference>
<dbReference type="PANTHER" id="PTHR38111">
    <property type="entry name" value="ZN(2)-C6 FUNGAL-TYPE DOMAIN-CONTAINING PROTEIN-RELATED"/>
    <property type="match status" value="1"/>
</dbReference>
<dbReference type="GeneID" id="87941957"/>
<proteinExistence type="predicted"/>
<dbReference type="PANTHER" id="PTHR38111:SF2">
    <property type="entry name" value="FINGER DOMAIN PROTEIN, PUTATIVE (AFU_ORTHOLOGUE AFUA_1G01560)-RELATED"/>
    <property type="match status" value="1"/>
</dbReference>
<keyword evidence="1" id="KW-0539">Nucleus</keyword>
<organism evidence="2 3">
    <name type="scientific">Colletotrichum destructivum</name>
    <dbReference type="NCBI Taxonomy" id="34406"/>
    <lineage>
        <taxon>Eukaryota</taxon>
        <taxon>Fungi</taxon>
        <taxon>Dikarya</taxon>
        <taxon>Ascomycota</taxon>
        <taxon>Pezizomycotina</taxon>
        <taxon>Sordariomycetes</taxon>
        <taxon>Hypocreomycetidae</taxon>
        <taxon>Glomerellales</taxon>
        <taxon>Glomerellaceae</taxon>
        <taxon>Colletotrichum</taxon>
        <taxon>Colletotrichum destructivum species complex</taxon>
    </lineage>
</organism>
<dbReference type="InterPro" id="IPR021858">
    <property type="entry name" value="Fun_TF"/>
</dbReference>
<accession>A0AAX4IAJ9</accession>
<keyword evidence="3" id="KW-1185">Reference proteome</keyword>
<dbReference type="InterPro" id="IPR053178">
    <property type="entry name" value="Osmoadaptation_assoc"/>
</dbReference>
<evidence type="ECO:0000313" key="3">
    <source>
        <dbReference type="Proteomes" id="UP001322277"/>
    </source>
</evidence>
<protein>
    <submittedName>
        <fullName evidence="2">Fungal transcription factor</fullName>
    </submittedName>
</protein>
<evidence type="ECO:0000313" key="2">
    <source>
        <dbReference type="EMBL" id="WQF80440.1"/>
    </source>
</evidence>
<dbReference type="EMBL" id="CP137307">
    <property type="protein sequence ID" value="WQF80440.1"/>
    <property type="molecule type" value="Genomic_DNA"/>
</dbReference>
<reference evidence="3" key="1">
    <citation type="journal article" date="2023" name="bioRxiv">
        <title>Complete genome of the Medicago anthracnose fungus, Colletotrichum destructivum, reveals a mini-chromosome-like region within a core chromosome.</title>
        <authorList>
            <person name="Lapalu N."/>
            <person name="Simon A."/>
            <person name="Lu A."/>
            <person name="Plaumann P.-L."/>
            <person name="Amselem J."/>
            <person name="Pigne S."/>
            <person name="Auger A."/>
            <person name="Koch C."/>
            <person name="Dallery J.-F."/>
            <person name="O'Connell R.J."/>
        </authorList>
    </citation>
    <scope>NUCLEOTIDE SEQUENCE [LARGE SCALE GENOMIC DNA]</scope>
    <source>
        <strain evidence="3">CBS 520.97</strain>
    </source>
</reference>
<dbReference type="Proteomes" id="UP001322277">
    <property type="component" value="Chromosome 3"/>
</dbReference>
<name>A0AAX4IAJ9_9PEZI</name>
<evidence type="ECO:0000256" key="1">
    <source>
        <dbReference type="ARBA" id="ARBA00023242"/>
    </source>
</evidence>
<dbReference type="RefSeq" id="XP_062777664.1">
    <property type="nucleotide sequence ID" value="XM_062921613.1"/>
</dbReference>